<keyword evidence="11" id="KW-0378">Hydrolase</keyword>
<dbReference type="SUPFAM" id="SSF48208">
    <property type="entry name" value="Six-hairpin glycosidases"/>
    <property type="match status" value="1"/>
</dbReference>
<dbReference type="InterPro" id="IPR010401">
    <property type="entry name" value="AGL/Gdb1"/>
</dbReference>
<keyword evidence="9" id="KW-0328">Glycosyltransferase</keyword>
<dbReference type="InterPro" id="IPR006421">
    <property type="entry name" value="Glycogen_debranch_met"/>
</dbReference>
<evidence type="ECO:0000259" key="18">
    <source>
        <dbReference type="Pfam" id="PF14699"/>
    </source>
</evidence>
<dbReference type="SUPFAM" id="SSF51445">
    <property type="entry name" value="(Trans)glycosidases"/>
    <property type="match status" value="1"/>
</dbReference>
<evidence type="ECO:0000256" key="6">
    <source>
        <dbReference type="ARBA" id="ARBA00012778"/>
    </source>
</evidence>
<evidence type="ECO:0000256" key="5">
    <source>
        <dbReference type="ARBA" id="ARBA00012560"/>
    </source>
</evidence>
<reference evidence="21" key="1">
    <citation type="submission" date="2014-02" db="EMBL/GenBank/DDBJ databases">
        <authorList>
            <person name="Genoscope - CEA"/>
        </authorList>
    </citation>
    <scope>NUCLEOTIDE SEQUENCE</scope>
    <source>
        <strain evidence="21">LS3</strain>
    </source>
</reference>
<comment type="subcellular location">
    <subcellularLocation>
        <location evidence="4">Cytoplasm</location>
    </subcellularLocation>
</comment>
<evidence type="ECO:0000259" key="19">
    <source>
        <dbReference type="Pfam" id="PF14701"/>
    </source>
</evidence>
<dbReference type="PhylomeDB" id="A0A060T7E8"/>
<evidence type="ECO:0000256" key="16">
    <source>
        <dbReference type="ARBA" id="ARBA00031477"/>
    </source>
</evidence>
<dbReference type="Pfam" id="PF06202">
    <property type="entry name" value="GDE_C"/>
    <property type="match status" value="1"/>
</dbReference>
<dbReference type="Pfam" id="PF14702">
    <property type="entry name" value="hGDE_central"/>
    <property type="match status" value="1"/>
</dbReference>
<dbReference type="InterPro" id="IPR029436">
    <property type="entry name" value="AGL_euk_N"/>
</dbReference>
<keyword evidence="14" id="KW-0326">Glycosidase</keyword>
<evidence type="ECO:0000256" key="10">
    <source>
        <dbReference type="ARBA" id="ARBA00022679"/>
    </source>
</evidence>
<dbReference type="GO" id="GO:0005978">
    <property type="term" value="P:glycogen biosynthetic process"/>
    <property type="evidence" value="ECO:0007669"/>
    <property type="project" value="UniProtKB-KW"/>
</dbReference>
<feature type="domain" description="Eukaryotic glycogen debranching enzyme N-terminal" evidence="18">
    <location>
        <begin position="35"/>
        <end position="160"/>
    </location>
</feature>
<evidence type="ECO:0000256" key="4">
    <source>
        <dbReference type="ARBA" id="ARBA00004496"/>
    </source>
</evidence>
<feature type="domain" description="Glycogen debranching enzyme glucanotransferase" evidence="19">
    <location>
        <begin position="167"/>
        <end position="590"/>
    </location>
</feature>
<evidence type="ECO:0000259" key="20">
    <source>
        <dbReference type="Pfam" id="PF14702"/>
    </source>
</evidence>
<dbReference type="Pfam" id="PF14699">
    <property type="entry name" value="hGDE_N"/>
    <property type="match status" value="1"/>
</dbReference>
<evidence type="ECO:0000313" key="21">
    <source>
        <dbReference type="EMBL" id="CDP34822.1"/>
    </source>
</evidence>
<dbReference type="InterPro" id="IPR008928">
    <property type="entry name" value="6-hairpin_glycosidase_sf"/>
</dbReference>
<dbReference type="InterPro" id="IPR032788">
    <property type="entry name" value="AGL_central"/>
</dbReference>
<sequence>MKIYVLPLGPQGEPRPEGKDGQFISLPIPSDPYLLRFVVSSVPPIANDASLWCNAPPDKDTPFDRKKFYKYPINASFNKETFIDVKISTAGTFSYYISYIPINDKYFDNFNPLVKYKTVSQEFLPKSQSDLHLFRETYMAAEMESRHRSTRKYYFSVSAGFELDGKPLALNSLAIQTVLSKLMGPVDTWDEKLAKIKAKGYNAVHFTPLQHRGSSDSPYSIFDQLKWDPVCFPNGEKEVARLVETMEKKHGLLPIIDVVLNHTAHNSEWLKDHPEAGYSWETAPHMRPAIELDNKLIEYSSKLTELGLPADVKTEDDVNKIADGLEKHVYQPLKLWEYYVVDVESTIEEIKRIISDKEWYGNLLPTRVPQNIRRSLSGLANYVIYEAGSNFDLFGSERFLRKVDPEYFISILKTLVHDVEKVPDEARRILNEINDPLYREYDEDKTNAVTELRGRAKYIRLESGGPKLGPITAETPFHEPYFTRIKLPNGDVMSLANNGFIWNADPTTDFASPKSRAYLRRQIVIWGDCVKLRYGNGPDDCPYLWDRMTKYTQLLAKYFHGLRIDNCHSTPIHVGEYFLDKARLVRNNLYIAAELFTGSEDLDKMYVERLGITSLIREAMQAWGPGELSRLVHRHGGRPIGSFSKQPLLKHGTKDEPDQDLHIVRYVPIHALFMDCTHDNEVPAQKRTVEDTLPTAALVSMCACAIGSTMGYDECYSHNLNVVTENRKYTFGGGIGDLKKLLYDVHYEMGQEGSEETYIHHEGQFITVHRLNPVTGIGWYLAARTKFHEDGDQKLNDVVINGSRVQGVKAAYALKYKGPEENGDKDHVHGIKTEIVELPHPTIEYNESSQETVIKFDKEFPQGGIILFKTTLNAIEYGLEDYLREGLGEVIKGLDLLDLNVILYKCDAEERDITNNERGVYNVPSYGSLTYAGLYGWVGPLSEMAQTNDMAHPICDNLRAGNWALEYTISRLEWYSDKYPNIVPFSKWLRERFNRIQEIPRTMIPRYFAVIIFTVFRSLRSHAMSLMPEDVEHGTFFLHRLALTSVQMLGQVPSSSVLPFTNVPSLAAGLPHFSTGYMRSWGRDVFISIKGLLLTTGRYEEAKQIILGFAATLKHGLIPNLLDGGRNPRYNARDATWFFLQTLQDYVDTVPDGISLLDEKVKRRFPLDDTWVPVDDSRAFAEQTSIREIIYEIFTRHAKGIEFREANAGPDIDQQMRDEGFNQKIHVDWRNGLVFGGNPWNCGTWMDKMGESERAGNKGYPGTPRDGAAIEITGLLKSALRWVNELQESGHFPWDKVTNQHGHEVTFKEWEKRVQNSFERAYYVPREPRQDRLYDVDPSIVHRRGIYKDLYGSSKPFEDYQLRPNFAIAMVVAPELFDVEKAIGAIAAADAIIRGPCGMRTLDPEDWNYRPYYRNSVDNDDFATAKGRNYHQGPEWLWCTGYFLRAMFLFDTMQKQKHGGEVFETMQQLYLRMHGANEWIHNSHWGGLTELTNKDGELCDDSSPTQAWSSATLIDLVHDVRLYQDYVKRSGHKR</sequence>
<reference evidence="21" key="2">
    <citation type="submission" date="2014-06" db="EMBL/GenBank/DDBJ databases">
        <title>The complete genome of Blastobotrys (Arxula) adeninivorans LS3 - a yeast of biotechnological interest.</title>
        <authorList>
            <person name="Kunze G."/>
            <person name="Gaillardin C."/>
            <person name="Czernicka M."/>
            <person name="Durrens P."/>
            <person name="Martin T."/>
            <person name="Boer E."/>
            <person name="Gabaldon T."/>
            <person name="Cruz J."/>
            <person name="Talla E."/>
            <person name="Marck C."/>
            <person name="Goffeau A."/>
            <person name="Barbe V."/>
            <person name="Baret P."/>
            <person name="Baronian K."/>
            <person name="Beier S."/>
            <person name="Bleykasten C."/>
            <person name="Bode R."/>
            <person name="Casaregola S."/>
            <person name="Despons L."/>
            <person name="Fairhead C."/>
            <person name="Giersberg M."/>
            <person name="Gierski P."/>
            <person name="Hahnel U."/>
            <person name="Hartmann A."/>
            <person name="Jankowska D."/>
            <person name="Jubin C."/>
            <person name="Jung P."/>
            <person name="Lafontaine I."/>
            <person name="Leh-Louis V."/>
            <person name="Lemaire M."/>
            <person name="Marcet-Houben M."/>
            <person name="Mascher M."/>
            <person name="Morel G."/>
            <person name="Richard G.-F."/>
            <person name="Riechen J."/>
            <person name="Sacerdot C."/>
            <person name="Sarkar A."/>
            <person name="Savel G."/>
            <person name="Schacherer J."/>
            <person name="Sherman D."/>
            <person name="Straub M.-L."/>
            <person name="Stein N."/>
            <person name="Thierry A."/>
            <person name="Trautwein-Schult A."/>
            <person name="Westhof E."/>
            <person name="Worch S."/>
            <person name="Dujon B."/>
            <person name="Souciet J.-L."/>
            <person name="Wincker P."/>
            <person name="Scholz U."/>
            <person name="Neuveglise N."/>
        </authorList>
    </citation>
    <scope>NUCLEOTIDE SEQUENCE</scope>
    <source>
        <strain evidence="21">LS3</strain>
    </source>
</reference>
<dbReference type="Gene3D" id="3.20.20.80">
    <property type="entry name" value="Glycosidases"/>
    <property type="match status" value="1"/>
</dbReference>
<dbReference type="FunFam" id="3.20.20.80:FF:000242">
    <property type="entry name" value="Glycogen debranching enzyme Gdb1, putative"/>
    <property type="match status" value="1"/>
</dbReference>
<keyword evidence="12" id="KW-0320">Glycogen biosynthesis</keyword>
<evidence type="ECO:0000259" key="17">
    <source>
        <dbReference type="Pfam" id="PF06202"/>
    </source>
</evidence>
<dbReference type="GO" id="GO:0005980">
    <property type="term" value="P:glycogen catabolic process"/>
    <property type="evidence" value="ECO:0007669"/>
    <property type="project" value="InterPro"/>
</dbReference>
<dbReference type="PANTHER" id="PTHR10569:SF2">
    <property type="entry name" value="GLYCOGEN DEBRANCHING ENZYME"/>
    <property type="match status" value="1"/>
</dbReference>
<evidence type="ECO:0000256" key="15">
    <source>
        <dbReference type="ARBA" id="ARBA00025780"/>
    </source>
</evidence>
<dbReference type="InterPro" id="IPR017853">
    <property type="entry name" value="GH"/>
</dbReference>
<dbReference type="EC" id="2.4.1.25" evidence="5"/>
<evidence type="ECO:0000256" key="8">
    <source>
        <dbReference type="ARBA" id="ARBA00022490"/>
    </source>
</evidence>
<dbReference type="GO" id="GO:0005737">
    <property type="term" value="C:cytoplasm"/>
    <property type="evidence" value="ECO:0007669"/>
    <property type="project" value="UniProtKB-SubCell"/>
</dbReference>
<dbReference type="GO" id="GO:0004135">
    <property type="term" value="F:amylo-alpha-1,6-glucosidase activity"/>
    <property type="evidence" value="ECO:0007669"/>
    <property type="project" value="UniProtKB-EC"/>
</dbReference>
<evidence type="ECO:0000256" key="14">
    <source>
        <dbReference type="ARBA" id="ARBA00023295"/>
    </source>
</evidence>
<keyword evidence="8" id="KW-0963">Cytoplasm</keyword>
<dbReference type="CDD" id="cd11327">
    <property type="entry name" value="AmyAc_Glg_debranch_2"/>
    <property type="match status" value="1"/>
</dbReference>
<comment type="similarity">
    <text evidence="15">Belongs to the glycogen debranching enzyme family.</text>
</comment>
<dbReference type="EC" id="3.2.1.33" evidence="6"/>
<dbReference type="NCBIfam" id="TIGR01531">
    <property type="entry name" value="glyc_debranch"/>
    <property type="match status" value="1"/>
</dbReference>
<dbReference type="GO" id="GO:0004134">
    <property type="term" value="F:4-alpha-glucanotransferase activity"/>
    <property type="evidence" value="ECO:0007669"/>
    <property type="project" value="UniProtKB-EC"/>
</dbReference>
<keyword evidence="10" id="KW-0808">Transferase</keyword>
<evidence type="ECO:0000256" key="3">
    <source>
        <dbReference type="ARBA" id="ARBA00003530"/>
    </source>
</evidence>
<dbReference type="InterPro" id="IPR012341">
    <property type="entry name" value="6hp_glycosidase-like_sf"/>
</dbReference>
<feature type="domain" description="Glycogen debranching enzyme C-terminal" evidence="17">
    <location>
        <begin position="1060"/>
        <end position="1514"/>
    </location>
</feature>
<dbReference type="Gene3D" id="1.50.10.10">
    <property type="match status" value="1"/>
</dbReference>
<accession>A0A060T7E8</accession>
<comment type="catalytic activity">
    <reaction evidence="2">
        <text>Hydrolysis of (1-&gt;6)-alpha-D-glucosidic branch linkages in glycogen phosphorylase limit dextrin.</text>
        <dbReference type="EC" id="3.2.1.33"/>
    </reaction>
</comment>
<keyword evidence="13" id="KW-0511">Multifunctional enzyme</keyword>
<evidence type="ECO:0000256" key="11">
    <source>
        <dbReference type="ARBA" id="ARBA00022801"/>
    </source>
</evidence>
<comment type="catalytic activity">
    <reaction evidence="1">
        <text>Transfers a segment of a (1-&gt;4)-alpha-D-glucan to a new position in an acceptor, which may be glucose or a (1-&gt;4)-alpha-D-glucan.</text>
        <dbReference type="EC" id="2.4.1.25"/>
    </reaction>
</comment>
<evidence type="ECO:0000256" key="13">
    <source>
        <dbReference type="ARBA" id="ARBA00023268"/>
    </source>
</evidence>
<dbReference type="InterPro" id="IPR032792">
    <property type="entry name" value="AGL_glucanoTrfase"/>
</dbReference>
<evidence type="ECO:0000256" key="7">
    <source>
        <dbReference type="ARBA" id="ARBA00020723"/>
    </source>
</evidence>
<protein>
    <recommendedName>
        <fullName evidence="7">Glycogen debranching enzyme</fullName>
        <ecNumber evidence="5">2.4.1.25</ecNumber>
        <ecNumber evidence="6">3.2.1.33</ecNumber>
    </recommendedName>
    <alternativeName>
        <fullName evidence="16">Glycogen debrancher</fullName>
    </alternativeName>
</protein>
<evidence type="ECO:0000256" key="12">
    <source>
        <dbReference type="ARBA" id="ARBA00023056"/>
    </source>
</evidence>
<organism evidence="21">
    <name type="scientific">Blastobotrys adeninivorans</name>
    <name type="common">Yeast</name>
    <name type="synonym">Arxula adeninivorans</name>
    <dbReference type="NCBI Taxonomy" id="409370"/>
    <lineage>
        <taxon>Eukaryota</taxon>
        <taxon>Fungi</taxon>
        <taxon>Dikarya</taxon>
        <taxon>Ascomycota</taxon>
        <taxon>Saccharomycotina</taxon>
        <taxon>Dipodascomycetes</taxon>
        <taxon>Dipodascales</taxon>
        <taxon>Trichomonascaceae</taxon>
        <taxon>Blastobotrys</taxon>
    </lineage>
</organism>
<feature type="domain" description="Glycogen debranching enzyme central" evidence="20">
    <location>
        <begin position="734"/>
        <end position="972"/>
    </location>
</feature>
<evidence type="ECO:0000256" key="1">
    <source>
        <dbReference type="ARBA" id="ARBA00000439"/>
    </source>
</evidence>
<proteinExistence type="inferred from homology"/>
<evidence type="ECO:0000256" key="2">
    <source>
        <dbReference type="ARBA" id="ARBA00000927"/>
    </source>
</evidence>
<comment type="function">
    <text evidence="3">Multifunctional enzyme acting as 1,4-alpha-D-glucan:1,4-alpha-D-glucan 4-alpha-D-glycosyltransferase and amylo-1,6-glucosidase in glycogen degradation.</text>
</comment>
<gene>
    <name evidence="21" type="ORF">GNLVRS02_ARAD1C21274g</name>
</gene>
<dbReference type="PANTHER" id="PTHR10569">
    <property type="entry name" value="GLYCOGEN DEBRANCHING ENZYME"/>
    <property type="match status" value="1"/>
</dbReference>
<dbReference type="InterPro" id="IPR032790">
    <property type="entry name" value="GDE_C"/>
</dbReference>
<dbReference type="Pfam" id="PF14701">
    <property type="entry name" value="hDGE_amylase"/>
    <property type="match status" value="1"/>
</dbReference>
<dbReference type="EMBL" id="HG937693">
    <property type="protein sequence ID" value="CDP34822.1"/>
    <property type="molecule type" value="Genomic_DNA"/>
</dbReference>
<dbReference type="FunFam" id="1.50.10.10:FF:000039">
    <property type="entry name" value="Glycogen debranching enzyme Gdb1, putative"/>
    <property type="match status" value="1"/>
</dbReference>
<evidence type="ECO:0000256" key="9">
    <source>
        <dbReference type="ARBA" id="ARBA00022676"/>
    </source>
</evidence>
<name>A0A060T7E8_BLAAD</name>